<dbReference type="Gene3D" id="3.40.50.300">
    <property type="entry name" value="P-loop containing nucleotide triphosphate hydrolases"/>
    <property type="match status" value="1"/>
</dbReference>
<dbReference type="SUPFAM" id="SSF52540">
    <property type="entry name" value="P-loop containing nucleoside triphosphate hydrolases"/>
    <property type="match status" value="1"/>
</dbReference>
<dbReference type="EMBL" id="JALJOT010000005">
    <property type="protein sequence ID" value="KAK9915269.1"/>
    <property type="molecule type" value="Genomic_DNA"/>
</dbReference>
<accession>A0ABR2YUQ3</accession>
<proteinExistence type="predicted"/>
<gene>
    <name evidence="2" type="ORF">WJX75_006909</name>
</gene>
<sequence length="201" mass="21731">MEDVVVKVFQGETEFASEPVSSPATAALAKSNLQDTNAAWVGKLTEPKGSTGLVGPRKLNPGAIYHLHLQERPEMASDVQKLRHIVDRRLPTSRFRPGLGIGEVGGQEAGRAAGQGYTTQRKGTCSKILQAAMEMGSIMLHGPPGVGKTSTLQLLEKLARADKFTKVFYVNLAETSLEDGLSTYKTSWEELYAPAPKDMFA</sequence>
<evidence type="ECO:0000313" key="2">
    <source>
        <dbReference type="EMBL" id="KAK9915269.1"/>
    </source>
</evidence>
<dbReference type="Proteomes" id="UP001491310">
    <property type="component" value="Unassembled WGS sequence"/>
</dbReference>
<keyword evidence="3" id="KW-1185">Reference proteome</keyword>
<dbReference type="InterPro" id="IPR027417">
    <property type="entry name" value="P-loop_NTPase"/>
</dbReference>
<evidence type="ECO:0008006" key="4">
    <source>
        <dbReference type="Google" id="ProtNLM"/>
    </source>
</evidence>
<organism evidence="2 3">
    <name type="scientific">Coccomyxa subellipsoidea</name>
    <dbReference type="NCBI Taxonomy" id="248742"/>
    <lineage>
        <taxon>Eukaryota</taxon>
        <taxon>Viridiplantae</taxon>
        <taxon>Chlorophyta</taxon>
        <taxon>core chlorophytes</taxon>
        <taxon>Trebouxiophyceae</taxon>
        <taxon>Trebouxiophyceae incertae sedis</taxon>
        <taxon>Coccomyxaceae</taxon>
        <taxon>Coccomyxa</taxon>
    </lineage>
</organism>
<evidence type="ECO:0000313" key="3">
    <source>
        <dbReference type="Proteomes" id="UP001491310"/>
    </source>
</evidence>
<feature type="region of interest" description="Disordered" evidence="1">
    <location>
        <begin position="97"/>
        <end position="117"/>
    </location>
</feature>
<name>A0ABR2YUQ3_9CHLO</name>
<comment type="caution">
    <text evidence="2">The sequence shown here is derived from an EMBL/GenBank/DDBJ whole genome shotgun (WGS) entry which is preliminary data.</text>
</comment>
<protein>
    <recommendedName>
        <fullName evidence="4">ATPase AAA-type core domain-containing protein</fullName>
    </recommendedName>
</protein>
<evidence type="ECO:0000256" key="1">
    <source>
        <dbReference type="SAM" id="MobiDB-lite"/>
    </source>
</evidence>
<reference evidence="2 3" key="1">
    <citation type="journal article" date="2024" name="Nat. Commun.">
        <title>Phylogenomics reveals the evolutionary origins of lichenization in chlorophyte algae.</title>
        <authorList>
            <person name="Puginier C."/>
            <person name="Libourel C."/>
            <person name="Otte J."/>
            <person name="Skaloud P."/>
            <person name="Haon M."/>
            <person name="Grisel S."/>
            <person name="Petersen M."/>
            <person name="Berrin J.G."/>
            <person name="Delaux P.M."/>
            <person name="Dal Grande F."/>
            <person name="Keller J."/>
        </authorList>
    </citation>
    <scope>NUCLEOTIDE SEQUENCE [LARGE SCALE GENOMIC DNA]</scope>
    <source>
        <strain evidence="2 3">SAG 216-7</strain>
    </source>
</reference>
<feature type="compositionally biased region" description="Gly residues" evidence="1">
    <location>
        <begin position="99"/>
        <end position="108"/>
    </location>
</feature>